<evidence type="ECO:0000259" key="7">
    <source>
        <dbReference type="Pfam" id="PF19026"/>
    </source>
</evidence>
<dbReference type="InterPro" id="IPR002715">
    <property type="entry name" value="Nas_poly-pep-assoc_cplx_dom"/>
</dbReference>
<dbReference type="OrthoDB" id="3169036at2759"/>
<protein>
    <submittedName>
        <fullName evidence="8">Uncharacterized protein</fullName>
    </submittedName>
</protein>
<keyword evidence="9" id="KW-1185">Reference proteome</keyword>
<feature type="compositionally biased region" description="Basic and acidic residues" evidence="5">
    <location>
        <begin position="122"/>
        <end position="133"/>
    </location>
</feature>
<dbReference type="InterPro" id="IPR044034">
    <property type="entry name" value="NAC-like_UBA"/>
</dbReference>
<dbReference type="AlphaFoldDB" id="A0A388ME09"/>
<evidence type="ECO:0000259" key="6">
    <source>
        <dbReference type="Pfam" id="PF01849"/>
    </source>
</evidence>
<dbReference type="Gene3D" id="1.10.8.10">
    <property type="entry name" value="DNA helicase RuvA subunit, C-terminal domain"/>
    <property type="match status" value="1"/>
</dbReference>
<proteinExistence type="inferred from homology"/>
<feature type="compositionally biased region" description="Acidic residues" evidence="5">
    <location>
        <begin position="200"/>
        <end position="210"/>
    </location>
</feature>
<dbReference type="STRING" id="69332.A0A388ME09"/>
<feature type="domain" description="Nascent polypeptide-associated complex subunit alpha-like UBA" evidence="7">
    <location>
        <begin position="211"/>
        <end position="249"/>
    </location>
</feature>
<dbReference type="Gramene" id="GBG92722">
    <property type="protein sequence ID" value="GBG92722"/>
    <property type="gene ID" value="CBR_g56861"/>
</dbReference>
<comment type="caution">
    <text evidence="8">The sequence shown here is derived from an EMBL/GenBank/DDBJ whole genome shotgun (WGS) entry which is preliminary data.</text>
</comment>
<evidence type="ECO:0000313" key="8">
    <source>
        <dbReference type="EMBL" id="GBG92722.1"/>
    </source>
</evidence>
<comment type="similarity">
    <text evidence="2">Belongs to the heat shock protein 70 family.</text>
</comment>
<dbReference type="InterPro" id="IPR013126">
    <property type="entry name" value="Hsp_70_fam"/>
</dbReference>
<dbReference type="Gene3D" id="3.30.420.40">
    <property type="match status" value="1"/>
</dbReference>
<evidence type="ECO:0000256" key="5">
    <source>
        <dbReference type="SAM" id="MobiDB-lite"/>
    </source>
</evidence>
<dbReference type="PANTHER" id="PTHR21713">
    <property type="entry name" value="NASCENT POLYPEPTIDE ASSOCIATED COMPLEX ALPHA SUBUNIT-RELATED"/>
    <property type="match status" value="1"/>
</dbReference>
<dbReference type="InterPro" id="IPR018181">
    <property type="entry name" value="Heat_shock_70_CS"/>
</dbReference>
<dbReference type="FunFam" id="3.30.420.40:FF:000028">
    <property type="entry name" value="heat shock 70 kDa protein-like"/>
    <property type="match status" value="1"/>
</dbReference>
<feature type="region of interest" description="Disordered" evidence="5">
    <location>
        <begin position="187"/>
        <end position="215"/>
    </location>
</feature>
<dbReference type="GO" id="GO:0005524">
    <property type="term" value="F:ATP binding"/>
    <property type="evidence" value="ECO:0007669"/>
    <property type="project" value="UniProtKB-KW"/>
</dbReference>
<feature type="region of interest" description="Disordered" evidence="5">
    <location>
        <begin position="1"/>
        <end position="30"/>
    </location>
</feature>
<feature type="domain" description="NAC-A/B" evidence="6">
    <location>
        <begin position="150"/>
        <end position="175"/>
    </location>
</feature>
<evidence type="ECO:0000313" key="9">
    <source>
        <dbReference type="Proteomes" id="UP000265515"/>
    </source>
</evidence>
<feature type="compositionally biased region" description="Polar residues" evidence="5">
    <location>
        <begin position="1"/>
        <end position="25"/>
    </location>
</feature>
<accession>A0A388ME09</accession>
<dbReference type="Proteomes" id="UP000265515">
    <property type="component" value="Unassembled WGS sequence"/>
</dbReference>
<gene>
    <name evidence="8" type="ORF">CBR_g56861</name>
</gene>
<dbReference type="EMBL" id="BFEA01001121">
    <property type="protein sequence ID" value="GBG92722.1"/>
    <property type="molecule type" value="Genomic_DNA"/>
</dbReference>
<dbReference type="SUPFAM" id="SSF53067">
    <property type="entry name" value="Actin-like ATPase domain"/>
    <property type="match status" value="1"/>
</dbReference>
<comment type="function">
    <text evidence="1">May promote appropriate targeting of ribosome-nascent polypeptide complexes.</text>
</comment>
<dbReference type="GO" id="GO:0140662">
    <property type="term" value="F:ATP-dependent protein folding chaperone"/>
    <property type="evidence" value="ECO:0007669"/>
    <property type="project" value="InterPro"/>
</dbReference>
<feature type="region of interest" description="Disordered" evidence="5">
    <location>
        <begin position="112"/>
        <end position="160"/>
    </location>
</feature>
<evidence type="ECO:0000256" key="4">
    <source>
        <dbReference type="ARBA" id="ARBA00022840"/>
    </source>
</evidence>
<dbReference type="Pfam" id="PF01849">
    <property type="entry name" value="NAC"/>
    <property type="match status" value="1"/>
</dbReference>
<dbReference type="GO" id="GO:0005854">
    <property type="term" value="C:nascent polypeptide-associated complex"/>
    <property type="evidence" value="ECO:0007669"/>
    <property type="project" value="InterPro"/>
</dbReference>
<dbReference type="PROSITE" id="PS00297">
    <property type="entry name" value="HSP70_1"/>
    <property type="match status" value="1"/>
</dbReference>
<dbReference type="PRINTS" id="PR00301">
    <property type="entry name" value="HEATSHOCK70"/>
</dbReference>
<evidence type="ECO:0000256" key="1">
    <source>
        <dbReference type="ARBA" id="ARBA00004000"/>
    </source>
</evidence>
<name>A0A388ME09_CHABU</name>
<reference evidence="8 9" key="1">
    <citation type="journal article" date="2018" name="Cell">
        <title>The Chara Genome: Secondary Complexity and Implications for Plant Terrestrialization.</title>
        <authorList>
            <person name="Nishiyama T."/>
            <person name="Sakayama H."/>
            <person name="Vries J.D."/>
            <person name="Buschmann H."/>
            <person name="Saint-Marcoux D."/>
            <person name="Ullrich K.K."/>
            <person name="Haas F.B."/>
            <person name="Vanderstraeten L."/>
            <person name="Becker D."/>
            <person name="Lang D."/>
            <person name="Vosolsobe S."/>
            <person name="Rombauts S."/>
            <person name="Wilhelmsson P.K.I."/>
            <person name="Janitza P."/>
            <person name="Kern R."/>
            <person name="Heyl A."/>
            <person name="Rumpler F."/>
            <person name="Villalobos L.I.A.C."/>
            <person name="Clay J.M."/>
            <person name="Skokan R."/>
            <person name="Toyoda A."/>
            <person name="Suzuki Y."/>
            <person name="Kagoshima H."/>
            <person name="Schijlen E."/>
            <person name="Tajeshwar N."/>
            <person name="Catarino B."/>
            <person name="Hetherington A.J."/>
            <person name="Saltykova A."/>
            <person name="Bonnot C."/>
            <person name="Breuninger H."/>
            <person name="Symeonidi A."/>
            <person name="Radhakrishnan G.V."/>
            <person name="Van Nieuwerburgh F."/>
            <person name="Deforce D."/>
            <person name="Chang C."/>
            <person name="Karol K.G."/>
            <person name="Hedrich R."/>
            <person name="Ulvskov P."/>
            <person name="Glockner G."/>
            <person name="Delwiche C.F."/>
            <person name="Petrasek J."/>
            <person name="Van de Peer Y."/>
            <person name="Friml J."/>
            <person name="Beilby M."/>
            <person name="Dolan L."/>
            <person name="Kohara Y."/>
            <person name="Sugano S."/>
            <person name="Fujiyama A."/>
            <person name="Delaux P.-M."/>
            <person name="Quint M."/>
            <person name="TheiBen G."/>
            <person name="Hagemann M."/>
            <person name="Harholt J."/>
            <person name="Dunand C."/>
            <person name="Zachgo S."/>
            <person name="Langdale J."/>
            <person name="Maumus F."/>
            <person name="Straeten D.V.D."/>
            <person name="Gould S.B."/>
            <person name="Rensing S.A."/>
        </authorList>
    </citation>
    <scope>NUCLEOTIDE SEQUENCE [LARGE SCALE GENOMIC DNA]</scope>
    <source>
        <strain evidence="8 9">S276</strain>
    </source>
</reference>
<evidence type="ECO:0000256" key="2">
    <source>
        <dbReference type="ARBA" id="ARBA00007381"/>
    </source>
</evidence>
<organism evidence="8 9">
    <name type="scientific">Chara braunii</name>
    <name type="common">Braun's stonewort</name>
    <dbReference type="NCBI Taxonomy" id="69332"/>
    <lineage>
        <taxon>Eukaryota</taxon>
        <taxon>Viridiplantae</taxon>
        <taxon>Streptophyta</taxon>
        <taxon>Charophyceae</taxon>
        <taxon>Charales</taxon>
        <taxon>Characeae</taxon>
        <taxon>Chara</taxon>
    </lineage>
</organism>
<dbReference type="Pfam" id="PF00012">
    <property type="entry name" value="HSP70"/>
    <property type="match status" value="1"/>
</dbReference>
<dbReference type="InterPro" id="IPR016641">
    <property type="entry name" value="EGD2/NACA0like"/>
</dbReference>
<dbReference type="InterPro" id="IPR043129">
    <property type="entry name" value="ATPase_NBD"/>
</dbReference>
<keyword evidence="3" id="KW-0547">Nucleotide-binding</keyword>
<dbReference type="Pfam" id="PF19026">
    <property type="entry name" value="UBA_HYPK"/>
    <property type="match status" value="1"/>
</dbReference>
<sequence>MAGQLGHSQSSRLGDNLRTSSSSLDADSDEMVHANPERWIGIDLGTSSCSVAVCRNGKVEVIPDVSGKRSTPSVVAFTDKMCLVGQQAQKKQVLRKPEDVLYEVKRLIGRDHYLDDEEDGDDRPGLNEAPGHEGEDDVAGPGRTKQSRSEKKSRKAMQKLGMQPVPGVITAQFNAAEQFKAPDLAPQMEQKLSKAPWGADAEEEEVDDTDVDPRDVDIVQTQVGVSRAKAIQALKNSGGDIINAIMELIT</sequence>
<evidence type="ECO:0000256" key="3">
    <source>
        <dbReference type="ARBA" id="ARBA00022741"/>
    </source>
</evidence>
<keyword evidence="4" id="KW-0067">ATP-binding</keyword>